<accession>A0A2N7TQG1</accession>
<dbReference type="CDD" id="cd14743">
    <property type="entry name" value="PAAR_CT_1"/>
    <property type="match status" value="1"/>
</dbReference>
<protein>
    <recommendedName>
        <fullName evidence="4">PAAR domain-containing protein</fullName>
    </recommendedName>
</protein>
<dbReference type="RefSeq" id="WP_102627109.1">
    <property type="nucleotide sequence ID" value="NZ_PNRE01000031.1"/>
</dbReference>
<proteinExistence type="predicted"/>
<feature type="region of interest" description="Disordered" evidence="1">
    <location>
        <begin position="252"/>
        <end position="278"/>
    </location>
</feature>
<dbReference type="InterPro" id="IPR008727">
    <property type="entry name" value="PAAR_motif"/>
</dbReference>
<dbReference type="Pfam" id="PF05488">
    <property type="entry name" value="PAAR_motif"/>
    <property type="match status" value="1"/>
</dbReference>
<dbReference type="Gene3D" id="2.60.200.60">
    <property type="match status" value="1"/>
</dbReference>
<name>A0A2N7TQG1_9GAMM</name>
<comment type="caution">
    <text evidence="2">The sequence shown here is derived from an EMBL/GenBank/DDBJ whole genome shotgun (WGS) entry which is preliminary data.</text>
</comment>
<sequence length="278" mass="28804">MDLAKIGDKVACSCKGGPHRIVSGASMAQVDGIPIARVGDKSSCGATITAGASWYSIEGSPAAIHGSATSCGGYVEAASTTITGSPTRAGTQAAVSQAHTASVDAPRHMDDAFMTSFSENNTEAVYEYVAEESEVIMNQPAYLPVEGVGLNGGYIFRNHITIRNNTLHISSRGGAPSAQAPGSGTAILNMRAELRDGDQLLETAVLKNTGINAWPDEPQYIPIGHASLPLPAPQPGKALSLYLQGTFQYQTSAGSATPIPPSTSKTTPIQVVEKQHAP</sequence>
<evidence type="ECO:0000313" key="3">
    <source>
        <dbReference type="Proteomes" id="UP000235346"/>
    </source>
</evidence>
<keyword evidence="3" id="KW-1185">Reference proteome</keyword>
<dbReference type="EMBL" id="PNRE01000031">
    <property type="protein sequence ID" value="PMR70415.1"/>
    <property type="molecule type" value="Genomic_DNA"/>
</dbReference>
<evidence type="ECO:0000256" key="1">
    <source>
        <dbReference type="SAM" id="MobiDB-lite"/>
    </source>
</evidence>
<evidence type="ECO:0008006" key="4">
    <source>
        <dbReference type="Google" id="ProtNLM"/>
    </source>
</evidence>
<gene>
    <name evidence="2" type="ORF">C1H66_06600</name>
</gene>
<dbReference type="Proteomes" id="UP000235346">
    <property type="component" value="Unassembled WGS sequence"/>
</dbReference>
<dbReference type="AlphaFoldDB" id="A0A2N7TQG1"/>
<reference evidence="2 3" key="1">
    <citation type="submission" date="2018-01" db="EMBL/GenBank/DDBJ databases">
        <title>Halomonas endophytica sp. nov., isolated from storage liquid in the stems of Populus euphratica.</title>
        <authorList>
            <person name="Chen C."/>
        </authorList>
    </citation>
    <scope>NUCLEOTIDE SEQUENCE [LARGE SCALE GENOMIC DNA]</scope>
    <source>
        <strain evidence="2 3">DSM 26881</strain>
    </source>
</reference>
<organism evidence="2 3">
    <name type="scientific">Halomonas heilongjiangensis</name>
    <dbReference type="NCBI Taxonomy" id="1387883"/>
    <lineage>
        <taxon>Bacteria</taxon>
        <taxon>Pseudomonadati</taxon>
        <taxon>Pseudomonadota</taxon>
        <taxon>Gammaproteobacteria</taxon>
        <taxon>Oceanospirillales</taxon>
        <taxon>Halomonadaceae</taxon>
        <taxon>Halomonas</taxon>
    </lineage>
</organism>
<evidence type="ECO:0000313" key="2">
    <source>
        <dbReference type="EMBL" id="PMR70415.1"/>
    </source>
</evidence>